<dbReference type="Proteomes" id="UP000530660">
    <property type="component" value="Unassembled WGS sequence"/>
</dbReference>
<protein>
    <recommendedName>
        <fullName evidence="4">NAD-dependent epimerase/dehydratase domain-containing protein</fullName>
    </recommendedName>
</protein>
<proteinExistence type="predicted"/>
<evidence type="ECO:0000313" key="3">
    <source>
        <dbReference type="Proteomes" id="UP000530660"/>
    </source>
</evidence>
<name>A0A7J7INF9_9RHOD</name>
<evidence type="ECO:0000313" key="2">
    <source>
        <dbReference type="EMBL" id="KAF6004104.1"/>
    </source>
</evidence>
<feature type="region of interest" description="Disordered" evidence="1">
    <location>
        <begin position="103"/>
        <end position="133"/>
    </location>
</feature>
<dbReference type="SUPFAM" id="SSF51735">
    <property type="entry name" value="NAD(P)-binding Rossmann-fold domains"/>
    <property type="match status" value="1"/>
</dbReference>
<dbReference type="InterPro" id="IPR036291">
    <property type="entry name" value="NAD(P)-bd_dom_sf"/>
</dbReference>
<comment type="caution">
    <text evidence="2">The sequence shown here is derived from an EMBL/GenBank/DDBJ whole genome shotgun (WGS) entry which is preliminary data.</text>
</comment>
<feature type="compositionally biased region" description="Basic and acidic residues" evidence="1">
    <location>
        <begin position="107"/>
        <end position="117"/>
    </location>
</feature>
<organism evidence="2 3">
    <name type="scientific">Cyanidiococcus yangmingshanensis</name>
    <dbReference type="NCBI Taxonomy" id="2690220"/>
    <lineage>
        <taxon>Eukaryota</taxon>
        <taxon>Rhodophyta</taxon>
        <taxon>Bangiophyceae</taxon>
        <taxon>Cyanidiales</taxon>
        <taxon>Cyanidiaceae</taxon>
        <taxon>Cyanidiococcus</taxon>
    </lineage>
</organism>
<dbReference type="Gene3D" id="3.40.50.720">
    <property type="entry name" value="NAD(P)-binding Rossmann-like Domain"/>
    <property type="match status" value="1"/>
</dbReference>
<sequence>MAAEYVAWLERALEAKFATALRWIGLLSSTSLYAEAPDAWLDESAPLDLSKEKMAGLWRAEVRTAELARTLGIQLAVFRLGAVYGPIPAGMRGRRGWTRRSVLDTLPDDRKHGEESNASRSAVEQASESNSCG</sequence>
<evidence type="ECO:0000256" key="1">
    <source>
        <dbReference type="SAM" id="MobiDB-lite"/>
    </source>
</evidence>
<feature type="compositionally biased region" description="Polar residues" evidence="1">
    <location>
        <begin position="118"/>
        <end position="133"/>
    </location>
</feature>
<dbReference type="EMBL" id="VWRR01000004">
    <property type="protein sequence ID" value="KAF6004104.1"/>
    <property type="molecule type" value="Genomic_DNA"/>
</dbReference>
<dbReference type="OrthoDB" id="5824at2759"/>
<keyword evidence="3" id="KW-1185">Reference proteome</keyword>
<evidence type="ECO:0008006" key="4">
    <source>
        <dbReference type="Google" id="ProtNLM"/>
    </source>
</evidence>
<gene>
    <name evidence="2" type="ORF">F1559_001722</name>
</gene>
<dbReference type="AlphaFoldDB" id="A0A7J7INF9"/>
<reference evidence="2 3" key="1">
    <citation type="journal article" date="2020" name="J. Phycol.">
        <title>Comparative genome analysis reveals Cyanidiococcus gen. nov., a new extremophilic red algal genus sister to Cyanidioschyzon (Cyanidioschyzonaceae, Rhodophyta).</title>
        <authorList>
            <person name="Liu S.-L."/>
            <person name="Chiang Y.-R."/>
            <person name="Yoon H.S."/>
            <person name="Fu H.-Y."/>
        </authorList>
    </citation>
    <scope>NUCLEOTIDE SEQUENCE [LARGE SCALE GENOMIC DNA]</scope>
    <source>
        <strain evidence="2 3">THAL066</strain>
    </source>
</reference>
<accession>A0A7J7INF9</accession>